<evidence type="ECO:0000313" key="13">
    <source>
        <dbReference type="Proteomes" id="UP000549394"/>
    </source>
</evidence>
<evidence type="ECO:0000256" key="1">
    <source>
        <dbReference type="ARBA" id="ARBA00004245"/>
    </source>
</evidence>
<dbReference type="InterPro" id="IPR038023">
    <property type="entry name" value="VASP_sf"/>
</dbReference>
<feature type="compositionally biased region" description="Pro residues" evidence="10">
    <location>
        <begin position="176"/>
        <end position="192"/>
    </location>
</feature>
<feature type="region of interest" description="Disordered" evidence="10">
    <location>
        <begin position="139"/>
        <end position="400"/>
    </location>
</feature>
<dbReference type="GO" id="GO:0030027">
    <property type="term" value="C:lamellipodium"/>
    <property type="evidence" value="ECO:0007669"/>
    <property type="project" value="UniProtKB-SubCell"/>
</dbReference>
<keyword evidence="5" id="KW-0597">Phosphoprotein</keyword>
<name>A0A7I8W2D2_9ANNE</name>
<evidence type="ECO:0000256" key="3">
    <source>
        <dbReference type="ARBA" id="ARBA00009785"/>
    </source>
</evidence>
<dbReference type="GO" id="GO:0030054">
    <property type="term" value="C:cell junction"/>
    <property type="evidence" value="ECO:0007669"/>
    <property type="project" value="UniProtKB-ARBA"/>
</dbReference>
<dbReference type="Proteomes" id="UP000549394">
    <property type="component" value="Unassembled WGS sequence"/>
</dbReference>
<evidence type="ECO:0000256" key="4">
    <source>
        <dbReference type="ARBA" id="ARBA00022490"/>
    </source>
</evidence>
<keyword evidence="7" id="KW-0009">Actin-binding</keyword>
<dbReference type="Gene3D" id="2.30.29.30">
    <property type="entry name" value="Pleckstrin-homology domain (PH domain)/Phosphotyrosine-binding domain (PTB)"/>
    <property type="match status" value="1"/>
</dbReference>
<dbReference type="OrthoDB" id="31170at2759"/>
<keyword evidence="6" id="KW-0729">SH3-binding</keyword>
<feature type="compositionally biased region" description="Pro residues" evidence="10">
    <location>
        <begin position="230"/>
        <end position="262"/>
    </location>
</feature>
<evidence type="ECO:0000256" key="5">
    <source>
        <dbReference type="ARBA" id="ARBA00022553"/>
    </source>
</evidence>
<gene>
    <name evidence="12" type="ORF">DGYR_LOCUS9896</name>
</gene>
<evidence type="ECO:0000256" key="10">
    <source>
        <dbReference type="SAM" id="MobiDB-lite"/>
    </source>
</evidence>
<sequence length="430" mass="45686">MYSTHAEHAIVSAKASVMIYDDATKKWMPAGGGANQISKVQIFQHATYGSFRVVGRKCQGHDVVINCNILRGLKYNQATPTFHQWRDTRQVYGLNFASKEDAEAFAHAMLAALDQLNKQIQNGPELGDYTDHTSRLKDNREEYQHHKRSDSRGREPVYGTISSSGSSQHWENGGNTPPPAVVPQAPPIPRAPAPTSIPAAPVPPPTQSIPTVPAAPAAPPAAPPIANIPQAPPPPAISSAPTPPAAPAAPAAPAPPAAPPAPITQASSANVTAAPPAPEPPSLAAALQNATLRKVKKPDDKGTSNNLEKSEPVSGPAGHGDMLSEMQKKLQKRREIAEGRSDDISQTSNNISNFRRPSLNAASKTNGSESPKPTRVNRLQSLTGQENISMATGAENTSTTDLDGLKQEILTEMRKEIAKMKQDIIEGKLS</sequence>
<dbReference type="Gene3D" id="1.20.5.1160">
    <property type="entry name" value="Vasodilator-stimulated phosphoprotein"/>
    <property type="match status" value="1"/>
</dbReference>
<feature type="compositionally biased region" description="Basic and acidic residues" evidence="10">
    <location>
        <begin position="333"/>
        <end position="343"/>
    </location>
</feature>
<dbReference type="SMART" id="SM00461">
    <property type="entry name" value="WH1"/>
    <property type="match status" value="1"/>
</dbReference>
<feature type="compositionally biased region" description="Polar residues" evidence="10">
    <location>
        <begin position="160"/>
        <end position="175"/>
    </location>
</feature>
<dbReference type="SUPFAM" id="SSF118370">
    <property type="entry name" value="Vasodilator-stimulated phosphoprotein, VASP, tetramerisation domain"/>
    <property type="match status" value="1"/>
</dbReference>
<dbReference type="PROSITE" id="PS50229">
    <property type="entry name" value="WH1"/>
    <property type="match status" value="1"/>
</dbReference>
<keyword evidence="9" id="KW-0966">Cell projection</keyword>
<evidence type="ECO:0000256" key="2">
    <source>
        <dbReference type="ARBA" id="ARBA00004510"/>
    </source>
</evidence>
<keyword evidence="4" id="KW-0963">Cytoplasm</keyword>
<feature type="compositionally biased region" description="Polar residues" evidence="10">
    <location>
        <begin position="344"/>
        <end position="400"/>
    </location>
</feature>
<dbReference type="GO" id="GO:0003779">
    <property type="term" value="F:actin binding"/>
    <property type="evidence" value="ECO:0007669"/>
    <property type="project" value="UniProtKB-KW"/>
</dbReference>
<reference evidence="12 13" key="1">
    <citation type="submission" date="2020-08" db="EMBL/GenBank/DDBJ databases">
        <authorList>
            <person name="Hejnol A."/>
        </authorList>
    </citation>
    <scope>NUCLEOTIDE SEQUENCE [LARGE SCALE GENOMIC DNA]</scope>
</reference>
<dbReference type="CDD" id="cd01207">
    <property type="entry name" value="EVH1_Ena_VASP-like"/>
    <property type="match status" value="1"/>
</dbReference>
<accession>A0A7I8W2D2</accession>
<evidence type="ECO:0000259" key="11">
    <source>
        <dbReference type="PROSITE" id="PS50229"/>
    </source>
</evidence>
<dbReference type="FunFam" id="2.30.29.30:FF:000047">
    <property type="entry name" value="vasodilator-stimulated phosphoprotein isoform X2"/>
    <property type="match status" value="1"/>
</dbReference>
<evidence type="ECO:0000256" key="9">
    <source>
        <dbReference type="ARBA" id="ARBA00023273"/>
    </source>
</evidence>
<dbReference type="SUPFAM" id="SSF50729">
    <property type="entry name" value="PH domain-like"/>
    <property type="match status" value="1"/>
</dbReference>
<feature type="compositionally biased region" description="Basic and acidic residues" evidence="10">
    <location>
        <begin position="139"/>
        <end position="155"/>
    </location>
</feature>
<evidence type="ECO:0000313" key="12">
    <source>
        <dbReference type="EMBL" id="CAD5122036.1"/>
    </source>
</evidence>
<proteinExistence type="inferred from homology"/>
<dbReference type="GO" id="GO:0005856">
    <property type="term" value="C:cytoskeleton"/>
    <property type="evidence" value="ECO:0007669"/>
    <property type="project" value="UniProtKB-SubCell"/>
</dbReference>
<dbReference type="Pfam" id="PF00568">
    <property type="entry name" value="WH1"/>
    <property type="match status" value="1"/>
</dbReference>
<dbReference type="PANTHER" id="PTHR11202:SF22">
    <property type="entry name" value="PROTEIN ENABLED"/>
    <property type="match status" value="1"/>
</dbReference>
<comment type="caution">
    <text evidence="12">The sequence shown here is derived from an EMBL/GenBank/DDBJ whole genome shotgun (WGS) entry which is preliminary data.</text>
</comment>
<comment type="similarity">
    <text evidence="3">Belongs to the Ena/VASP family.</text>
</comment>
<dbReference type="GO" id="GO:0017124">
    <property type="term" value="F:SH3 domain binding"/>
    <property type="evidence" value="ECO:0007669"/>
    <property type="project" value="UniProtKB-KW"/>
</dbReference>
<organism evidence="12 13">
    <name type="scientific">Dimorphilus gyrociliatus</name>
    <dbReference type="NCBI Taxonomy" id="2664684"/>
    <lineage>
        <taxon>Eukaryota</taxon>
        <taxon>Metazoa</taxon>
        <taxon>Spiralia</taxon>
        <taxon>Lophotrochozoa</taxon>
        <taxon>Annelida</taxon>
        <taxon>Polychaeta</taxon>
        <taxon>Polychaeta incertae sedis</taxon>
        <taxon>Dinophilidae</taxon>
        <taxon>Dimorphilus</taxon>
    </lineage>
</organism>
<dbReference type="InterPro" id="IPR014885">
    <property type="entry name" value="VASP_tetra"/>
</dbReference>
<keyword evidence="8" id="KW-0206">Cytoskeleton</keyword>
<comment type="subcellular location">
    <subcellularLocation>
        <location evidence="2">Cell projection</location>
        <location evidence="2">Lamellipodium</location>
    </subcellularLocation>
    <subcellularLocation>
        <location evidence="1">Cytoplasm</location>
        <location evidence="1">Cytoskeleton</location>
    </subcellularLocation>
</comment>
<dbReference type="PANTHER" id="PTHR11202">
    <property type="entry name" value="SPROUTY-RELATED, EVH1 DOMAIN-CONTAINING PROTEIN FAMILY MEMBER"/>
    <property type="match status" value="1"/>
</dbReference>
<dbReference type="EMBL" id="CAJFCJ010000015">
    <property type="protein sequence ID" value="CAD5122036.1"/>
    <property type="molecule type" value="Genomic_DNA"/>
</dbReference>
<dbReference type="AlphaFoldDB" id="A0A7I8W2D2"/>
<feature type="domain" description="WH1" evidence="11">
    <location>
        <begin position="2"/>
        <end position="116"/>
    </location>
</feature>
<evidence type="ECO:0000256" key="7">
    <source>
        <dbReference type="ARBA" id="ARBA00023203"/>
    </source>
</evidence>
<dbReference type="GO" id="GO:0005829">
    <property type="term" value="C:cytosol"/>
    <property type="evidence" value="ECO:0007669"/>
    <property type="project" value="UniProtKB-ARBA"/>
</dbReference>
<evidence type="ECO:0000256" key="8">
    <source>
        <dbReference type="ARBA" id="ARBA00023212"/>
    </source>
</evidence>
<keyword evidence="13" id="KW-1185">Reference proteome</keyword>
<dbReference type="InterPro" id="IPR000697">
    <property type="entry name" value="WH1/EVH1_dom"/>
</dbReference>
<dbReference type="Pfam" id="PF08776">
    <property type="entry name" value="VASP_tetra"/>
    <property type="match status" value="1"/>
</dbReference>
<protein>
    <submittedName>
        <fullName evidence="12">DgyrCDS10489</fullName>
    </submittedName>
</protein>
<evidence type="ECO:0000256" key="6">
    <source>
        <dbReference type="ARBA" id="ARBA00023036"/>
    </source>
</evidence>
<dbReference type="InterPro" id="IPR011993">
    <property type="entry name" value="PH-like_dom_sf"/>
</dbReference>